<dbReference type="AlphaFoldDB" id="A0A0M3RA66"/>
<feature type="transmembrane region" description="Helical" evidence="6">
    <location>
        <begin position="296"/>
        <end position="315"/>
    </location>
</feature>
<proteinExistence type="predicted"/>
<organism evidence="7 8">
    <name type="scientific">Bacillus gobiensis</name>
    <dbReference type="NCBI Taxonomy" id="1441095"/>
    <lineage>
        <taxon>Bacteria</taxon>
        <taxon>Bacillati</taxon>
        <taxon>Bacillota</taxon>
        <taxon>Bacilli</taxon>
        <taxon>Bacillales</taxon>
        <taxon>Bacillaceae</taxon>
        <taxon>Bacillus</taxon>
    </lineage>
</organism>
<evidence type="ECO:0000256" key="4">
    <source>
        <dbReference type="ARBA" id="ARBA00022989"/>
    </source>
</evidence>
<feature type="transmembrane region" description="Helical" evidence="6">
    <location>
        <begin position="82"/>
        <end position="107"/>
    </location>
</feature>
<dbReference type="Proteomes" id="UP000067625">
    <property type="component" value="Chromosome"/>
</dbReference>
<name>A0A0M3RA66_9BACI</name>
<dbReference type="EMBL" id="CP012600">
    <property type="protein sequence ID" value="ALC82652.1"/>
    <property type="molecule type" value="Genomic_DNA"/>
</dbReference>
<evidence type="ECO:0000256" key="6">
    <source>
        <dbReference type="SAM" id="Phobius"/>
    </source>
</evidence>
<dbReference type="InterPro" id="IPR050833">
    <property type="entry name" value="Poly_Biosynth_Transport"/>
</dbReference>
<comment type="subcellular location">
    <subcellularLocation>
        <location evidence="1">Cell membrane</location>
        <topology evidence="1">Multi-pass membrane protein</topology>
    </subcellularLocation>
</comment>
<feature type="transmembrane region" description="Helical" evidence="6">
    <location>
        <begin position="12"/>
        <end position="35"/>
    </location>
</feature>
<dbReference type="InterPro" id="IPR002797">
    <property type="entry name" value="Polysacc_synth"/>
</dbReference>
<feature type="transmembrane region" description="Helical" evidence="6">
    <location>
        <begin position="170"/>
        <end position="188"/>
    </location>
</feature>
<reference evidence="8" key="1">
    <citation type="submission" date="2015-08" db="EMBL/GenBank/DDBJ databases">
        <title>Genome sequencing project for genomic taxonomy and phylogenomics of Bacillus-like bacteria.</title>
        <authorList>
            <person name="Liu B."/>
            <person name="Wang J."/>
            <person name="Zhu Y."/>
            <person name="Liu G."/>
            <person name="Chen Q."/>
            <person name="Chen Z."/>
            <person name="Lan J."/>
            <person name="Che J."/>
            <person name="Ge C."/>
            <person name="Shi H."/>
            <person name="Pan Z."/>
            <person name="Liu X."/>
        </authorList>
    </citation>
    <scope>NUCLEOTIDE SEQUENCE [LARGE SCALE GENOMIC DNA]</scope>
    <source>
        <strain evidence="8">FJAT-4402</strain>
    </source>
</reference>
<feature type="transmembrane region" description="Helical" evidence="6">
    <location>
        <begin position="41"/>
        <end position="61"/>
    </location>
</feature>
<feature type="transmembrane region" description="Helical" evidence="6">
    <location>
        <begin position="410"/>
        <end position="428"/>
    </location>
</feature>
<evidence type="ECO:0000256" key="1">
    <source>
        <dbReference type="ARBA" id="ARBA00004651"/>
    </source>
</evidence>
<keyword evidence="4 6" id="KW-1133">Transmembrane helix</keyword>
<evidence type="ECO:0000256" key="5">
    <source>
        <dbReference type="ARBA" id="ARBA00023136"/>
    </source>
</evidence>
<gene>
    <name evidence="7" type="ORF">AM592_14505</name>
</gene>
<feature type="transmembrane region" description="Helical" evidence="6">
    <location>
        <begin position="321"/>
        <end position="341"/>
    </location>
</feature>
<dbReference type="STRING" id="1441095.AM592_14505"/>
<evidence type="ECO:0000313" key="8">
    <source>
        <dbReference type="Proteomes" id="UP000067625"/>
    </source>
</evidence>
<feature type="transmembrane region" description="Helical" evidence="6">
    <location>
        <begin position="434"/>
        <end position="454"/>
    </location>
</feature>
<evidence type="ECO:0000313" key="7">
    <source>
        <dbReference type="EMBL" id="ALC82652.1"/>
    </source>
</evidence>
<feature type="transmembrane region" description="Helical" evidence="6">
    <location>
        <begin position="246"/>
        <end position="267"/>
    </location>
</feature>
<keyword evidence="5 6" id="KW-0472">Membrane</keyword>
<dbReference type="PANTHER" id="PTHR30250">
    <property type="entry name" value="PST FAMILY PREDICTED COLANIC ACID TRANSPORTER"/>
    <property type="match status" value="1"/>
</dbReference>
<dbReference type="PATRIC" id="fig|1441095.3.peg.3201"/>
<evidence type="ECO:0000256" key="3">
    <source>
        <dbReference type="ARBA" id="ARBA00022692"/>
    </source>
</evidence>
<evidence type="ECO:0000256" key="2">
    <source>
        <dbReference type="ARBA" id="ARBA00022475"/>
    </source>
</evidence>
<dbReference type="PANTHER" id="PTHR30250:SF11">
    <property type="entry name" value="O-ANTIGEN TRANSPORTER-RELATED"/>
    <property type="match status" value="1"/>
</dbReference>
<sequence>MSREKNFMKNILIYTIGNFSSKLLVFIMLPVYTYYLSVSEYGQFDLIVTIVSLLLPLVSFQMSEGIYRYLLDAKNEEDQARVITNGLLVVFRNVLIFSLGFACVNFFVKIDYFFLIEGYLLALVLSTVYLQIARGLKRNLEFAIAGIVSTVANVTMNIVLIVVLHLKVEALLISVITTSVTIVLYIEMRVKVLRFITFKLIAGDVTKMLTLYSLPLIPNLINWWVMNASDRLVLNYFIGFEANGVYAVATRFATIIMVINQIFYLSWQETSITEYNSKDRNAFYSKMFDKYMKFQFSGLFGLLAFSFLLIAYFIDGDFKEAYYYMPPLFIAMMFSAFSSFYGTGFQSAKETKGAFYSSIAGSVCNMILNLILVPQIGIMGSAISNATSFFVMWVLRIYQTRKYFSITIDFKMLGSLFILLAGFLVIYYSNVFALKIAAVIAAPILFLFLNNWMVKGIFRKIKFSPVKEKL</sequence>
<dbReference type="Pfam" id="PF01943">
    <property type="entry name" value="Polysacc_synt"/>
    <property type="match status" value="1"/>
</dbReference>
<dbReference type="GO" id="GO:0005886">
    <property type="term" value="C:plasma membrane"/>
    <property type="evidence" value="ECO:0007669"/>
    <property type="project" value="UniProtKB-SubCell"/>
</dbReference>
<accession>A0A0M3RA66</accession>
<keyword evidence="2" id="KW-1003">Cell membrane</keyword>
<feature type="transmembrane region" description="Helical" evidence="6">
    <location>
        <begin position="142"/>
        <end position="164"/>
    </location>
</feature>
<dbReference type="OrthoDB" id="3249502at2"/>
<keyword evidence="3 6" id="KW-0812">Transmembrane</keyword>
<protein>
    <submittedName>
        <fullName evidence="7">Uncharacterized protein</fullName>
    </submittedName>
</protein>
<feature type="transmembrane region" description="Helical" evidence="6">
    <location>
        <begin position="378"/>
        <end position="398"/>
    </location>
</feature>
<dbReference type="RefSeq" id="WP_053604460.1">
    <property type="nucleotide sequence ID" value="NZ_CP012600.1"/>
</dbReference>
<feature type="transmembrane region" description="Helical" evidence="6">
    <location>
        <begin position="209"/>
        <end position="226"/>
    </location>
</feature>
<reference evidence="7 8" key="2">
    <citation type="journal article" date="2016" name="Int. J. Syst. Evol. Microbiol.">
        <title>Bacillus gobiensis sp. nov., isolated from a soil sample.</title>
        <authorList>
            <person name="Liu B."/>
            <person name="Liu G.H."/>
            <person name="Cetin S."/>
            <person name="Schumann P."/>
            <person name="Pan Z.Z."/>
            <person name="Chen Q.Q."/>
        </authorList>
    </citation>
    <scope>NUCLEOTIDE SEQUENCE [LARGE SCALE GENOMIC DNA]</scope>
    <source>
        <strain evidence="7 8">FJAT-4402</strain>
    </source>
</reference>
<feature type="transmembrane region" description="Helical" evidence="6">
    <location>
        <begin position="113"/>
        <end position="130"/>
    </location>
</feature>
<feature type="transmembrane region" description="Helical" evidence="6">
    <location>
        <begin position="353"/>
        <end position="372"/>
    </location>
</feature>
<keyword evidence="8" id="KW-1185">Reference proteome</keyword>